<evidence type="ECO:0000256" key="1">
    <source>
        <dbReference type="SAM" id="Coils"/>
    </source>
</evidence>
<dbReference type="AlphaFoldDB" id="A0AAW4WCM1"/>
<sequence length="704" mass="81021">MAKINDVYDIGAAFEAIENELMASMIRNMKRHKAEESDEKMQWSMWQTEMLKSLEKYKHDNKKKYGKQFKDINAKISGLIAAANIEGQMEQEKKILEAIRKGFPAKRVTKGGMVEFFKLNDRKLEALIKATTDDMEKAETAVLRMANDQYRKIIYNAQVYANTGAATYETAVDMATKDFLKAGLNCIQYANGARHTIADYADMAIRTASKRAYLQGEGVKRQEWGVHTVIINKRGSGCPCPLCVPFVGKVMVDDVWSGGTRKEASETGYKLLSEAIAAGLYHPRCRDSHTTYFPGISPPPDGKFTKKEIKEIEKKNKQEARQQYAERQEKKYKLLTDMALDGENEKKYKIKQKKWHRQGEVIKDSITVQDNRNVIKAEVADAYRRQNSLEEQLRKVEETEHALTQKVYFELTGTPKEIEQLKQASEQKKAIGNLLEDLKNQILNKQEIYKNVAEKRLVKDGILENVKFSRKMKPEAVDDLESTIRNLHEKYGIMPKTVVYSPVKVENATATYNWIDDTIYISNNFNDPDKYLEQVRKSEHSLVEYNEHYDIKRKAEQRHNEAEKILADKSVKGYEREKARIQKVEAEIQLNEKRTAVRENVTDCFVHEYGHFIHRHAEVDYVQKKSIYGMKELGGSLSGDWKYDINKHYSAKGKVEASRISRYAAENPYETFAEGFLAMEKGETIPEQIAKIINDAKNRACTKK</sequence>
<keyword evidence="1" id="KW-0175">Coiled coil</keyword>
<accession>A0AAW4WCM1</accession>
<keyword evidence="3" id="KW-1185">Reference proteome</keyword>
<gene>
    <name evidence="2" type="ORF">LKD40_13110</name>
</gene>
<evidence type="ECO:0008006" key="4">
    <source>
        <dbReference type="Google" id="ProtNLM"/>
    </source>
</evidence>
<dbReference type="InterPro" id="IPR009319">
    <property type="entry name" value="Phage_A118_VSP1"/>
</dbReference>
<dbReference type="RefSeq" id="WP_227588976.1">
    <property type="nucleotide sequence ID" value="NZ_JAJEQQ010000023.1"/>
</dbReference>
<feature type="coiled-coil region" evidence="1">
    <location>
        <begin position="552"/>
        <end position="596"/>
    </location>
</feature>
<reference evidence="2 3" key="1">
    <citation type="submission" date="2021-10" db="EMBL/GenBank/DDBJ databases">
        <title>Anaerobic single-cell dispensing facilitates the cultivation of human gut bacteria.</title>
        <authorList>
            <person name="Afrizal A."/>
        </authorList>
    </citation>
    <scope>NUCLEOTIDE SEQUENCE [LARGE SCALE GENOMIC DNA]</scope>
    <source>
        <strain evidence="2 3">CLA-AA-H217</strain>
    </source>
</reference>
<protein>
    <recommendedName>
        <fullName evidence="4">Minor capsid protein</fullName>
    </recommendedName>
</protein>
<dbReference type="Proteomes" id="UP001198612">
    <property type="component" value="Unassembled WGS sequence"/>
</dbReference>
<evidence type="ECO:0000313" key="2">
    <source>
        <dbReference type="EMBL" id="MCC2228732.1"/>
    </source>
</evidence>
<comment type="caution">
    <text evidence="2">The sequence shown here is derived from an EMBL/GenBank/DDBJ whole genome shotgun (WGS) entry which is preliminary data.</text>
</comment>
<dbReference type="Pfam" id="PF06152">
    <property type="entry name" value="Phage_min_cap2"/>
    <property type="match status" value="1"/>
</dbReference>
<feature type="coiled-coil region" evidence="1">
    <location>
        <begin position="379"/>
        <end position="455"/>
    </location>
</feature>
<evidence type="ECO:0000313" key="3">
    <source>
        <dbReference type="Proteomes" id="UP001198612"/>
    </source>
</evidence>
<dbReference type="EMBL" id="JAJEQQ010000023">
    <property type="protein sequence ID" value="MCC2228732.1"/>
    <property type="molecule type" value="Genomic_DNA"/>
</dbReference>
<proteinExistence type="predicted"/>
<name>A0AAW4WCM1_9FIRM</name>
<organism evidence="2 3">
    <name type="scientific">Blautia fusiformis</name>
    <dbReference type="NCBI Taxonomy" id="2881264"/>
    <lineage>
        <taxon>Bacteria</taxon>
        <taxon>Bacillati</taxon>
        <taxon>Bacillota</taxon>
        <taxon>Clostridia</taxon>
        <taxon>Lachnospirales</taxon>
        <taxon>Lachnospiraceae</taxon>
        <taxon>Blautia</taxon>
    </lineage>
</organism>
<dbReference type="GO" id="GO:0005198">
    <property type="term" value="F:structural molecule activity"/>
    <property type="evidence" value="ECO:0007669"/>
    <property type="project" value="InterPro"/>
</dbReference>